<dbReference type="Pfam" id="PF07715">
    <property type="entry name" value="Plug"/>
    <property type="match status" value="1"/>
</dbReference>
<dbReference type="RefSeq" id="WP_207856704.1">
    <property type="nucleotide sequence ID" value="NZ_JAFREP010000002.1"/>
</dbReference>
<dbReference type="Pfam" id="PF13620">
    <property type="entry name" value="CarboxypepD_reg"/>
    <property type="match status" value="1"/>
</dbReference>
<evidence type="ECO:0000313" key="4">
    <source>
        <dbReference type="Proteomes" id="UP000664417"/>
    </source>
</evidence>
<protein>
    <submittedName>
        <fullName evidence="3">Carboxypeptidase regulatory-like domain-containing protein</fullName>
    </submittedName>
</protein>
<keyword evidence="3" id="KW-0121">Carboxypeptidase</keyword>
<gene>
    <name evidence="3" type="ORF">J3U88_03280</name>
</gene>
<organism evidence="3 4">
    <name type="scientific">Acanthopleuribacter pedis</name>
    <dbReference type="NCBI Taxonomy" id="442870"/>
    <lineage>
        <taxon>Bacteria</taxon>
        <taxon>Pseudomonadati</taxon>
        <taxon>Acidobacteriota</taxon>
        <taxon>Holophagae</taxon>
        <taxon>Acanthopleuribacterales</taxon>
        <taxon>Acanthopleuribacteraceae</taxon>
        <taxon>Acanthopleuribacter</taxon>
    </lineage>
</organism>
<accession>A0A8J7QE72</accession>
<evidence type="ECO:0000256" key="1">
    <source>
        <dbReference type="SAM" id="SignalP"/>
    </source>
</evidence>
<evidence type="ECO:0000313" key="3">
    <source>
        <dbReference type="EMBL" id="MBO1317468.1"/>
    </source>
</evidence>
<keyword evidence="4" id="KW-1185">Reference proteome</keyword>
<proteinExistence type="predicted"/>
<dbReference type="Proteomes" id="UP000664417">
    <property type="component" value="Unassembled WGS sequence"/>
</dbReference>
<keyword evidence="3" id="KW-0645">Protease</keyword>
<dbReference type="GO" id="GO:0004180">
    <property type="term" value="F:carboxypeptidase activity"/>
    <property type="evidence" value="ECO:0007669"/>
    <property type="project" value="UniProtKB-KW"/>
</dbReference>
<name>A0A8J7QE72_9BACT</name>
<keyword evidence="3" id="KW-0378">Hydrolase</keyword>
<dbReference type="SUPFAM" id="SSF56935">
    <property type="entry name" value="Porins"/>
    <property type="match status" value="1"/>
</dbReference>
<feature type="domain" description="TonB-dependent receptor plug" evidence="2">
    <location>
        <begin position="120"/>
        <end position="198"/>
    </location>
</feature>
<comment type="caution">
    <text evidence="3">The sequence shown here is derived from an EMBL/GenBank/DDBJ whole genome shotgun (WGS) entry which is preliminary data.</text>
</comment>
<reference evidence="3" key="1">
    <citation type="submission" date="2021-03" db="EMBL/GenBank/DDBJ databases">
        <authorList>
            <person name="Wang G."/>
        </authorList>
    </citation>
    <scope>NUCLEOTIDE SEQUENCE</scope>
    <source>
        <strain evidence="3">KCTC 12899</strain>
    </source>
</reference>
<dbReference type="AlphaFoldDB" id="A0A8J7QE72"/>
<feature type="signal peptide" evidence="1">
    <location>
        <begin position="1"/>
        <end position="18"/>
    </location>
</feature>
<evidence type="ECO:0000259" key="2">
    <source>
        <dbReference type="Pfam" id="PF07715"/>
    </source>
</evidence>
<dbReference type="InterPro" id="IPR013784">
    <property type="entry name" value="Carb-bd-like_fold"/>
</dbReference>
<dbReference type="InterPro" id="IPR037066">
    <property type="entry name" value="Plug_dom_sf"/>
</dbReference>
<dbReference type="EMBL" id="JAFREP010000002">
    <property type="protein sequence ID" value="MBO1317468.1"/>
    <property type="molecule type" value="Genomic_DNA"/>
</dbReference>
<dbReference type="SUPFAM" id="SSF49452">
    <property type="entry name" value="Starch-binding domain-like"/>
    <property type="match status" value="1"/>
</dbReference>
<keyword evidence="1" id="KW-0732">Signal</keyword>
<sequence length="230" mass="24128">MSYVRILGFIGLFVPCFAANGVSLSGIVTDPDGRALAKAEVLLVETQQKQVTGGDGRFQFHNVTPGVVHLRAVAVGFQDSPTREVKLNAQKAQSVNLPLAPQPTTRLTMTVTGSARETGEMSQAVDVLAGVALDRVRGGSLGETLASRPGVTQTAFGPTAGRPIIRGMSGDRIRVLEGGLGTGDVSTTSVSKIASFNPAATWPCLIDSISKPNPRRLPSFAVPPFSRMCL</sequence>
<dbReference type="InterPro" id="IPR012910">
    <property type="entry name" value="Plug_dom"/>
</dbReference>
<dbReference type="Gene3D" id="2.60.40.1120">
    <property type="entry name" value="Carboxypeptidase-like, regulatory domain"/>
    <property type="match status" value="1"/>
</dbReference>
<dbReference type="GO" id="GO:0030246">
    <property type="term" value="F:carbohydrate binding"/>
    <property type="evidence" value="ECO:0007669"/>
    <property type="project" value="InterPro"/>
</dbReference>
<feature type="chain" id="PRO_5035255943" evidence="1">
    <location>
        <begin position="19"/>
        <end position="230"/>
    </location>
</feature>
<dbReference type="Gene3D" id="2.170.130.10">
    <property type="entry name" value="TonB-dependent receptor, plug domain"/>
    <property type="match status" value="1"/>
</dbReference>